<proteinExistence type="predicted"/>
<dbReference type="Proteomes" id="UP000308600">
    <property type="component" value="Unassembled WGS sequence"/>
</dbReference>
<reference evidence="1 2" key="1">
    <citation type="journal article" date="2019" name="Nat. Ecol. Evol.">
        <title>Megaphylogeny resolves global patterns of mushroom evolution.</title>
        <authorList>
            <person name="Varga T."/>
            <person name="Krizsan K."/>
            <person name="Foldi C."/>
            <person name="Dima B."/>
            <person name="Sanchez-Garcia M."/>
            <person name="Sanchez-Ramirez S."/>
            <person name="Szollosi G.J."/>
            <person name="Szarkandi J.G."/>
            <person name="Papp V."/>
            <person name="Albert L."/>
            <person name="Andreopoulos W."/>
            <person name="Angelini C."/>
            <person name="Antonin V."/>
            <person name="Barry K.W."/>
            <person name="Bougher N.L."/>
            <person name="Buchanan P."/>
            <person name="Buyck B."/>
            <person name="Bense V."/>
            <person name="Catcheside P."/>
            <person name="Chovatia M."/>
            <person name="Cooper J."/>
            <person name="Damon W."/>
            <person name="Desjardin D."/>
            <person name="Finy P."/>
            <person name="Geml J."/>
            <person name="Haridas S."/>
            <person name="Hughes K."/>
            <person name="Justo A."/>
            <person name="Karasinski D."/>
            <person name="Kautmanova I."/>
            <person name="Kiss B."/>
            <person name="Kocsube S."/>
            <person name="Kotiranta H."/>
            <person name="LaButti K.M."/>
            <person name="Lechner B.E."/>
            <person name="Liimatainen K."/>
            <person name="Lipzen A."/>
            <person name="Lukacs Z."/>
            <person name="Mihaltcheva S."/>
            <person name="Morgado L.N."/>
            <person name="Niskanen T."/>
            <person name="Noordeloos M.E."/>
            <person name="Ohm R.A."/>
            <person name="Ortiz-Santana B."/>
            <person name="Ovrebo C."/>
            <person name="Racz N."/>
            <person name="Riley R."/>
            <person name="Savchenko A."/>
            <person name="Shiryaev A."/>
            <person name="Soop K."/>
            <person name="Spirin V."/>
            <person name="Szebenyi C."/>
            <person name="Tomsovsky M."/>
            <person name="Tulloss R.E."/>
            <person name="Uehling J."/>
            <person name="Grigoriev I.V."/>
            <person name="Vagvolgyi C."/>
            <person name="Papp T."/>
            <person name="Martin F.M."/>
            <person name="Miettinen O."/>
            <person name="Hibbett D.S."/>
            <person name="Nagy L.G."/>
        </authorList>
    </citation>
    <scope>NUCLEOTIDE SEQUENCE [LARGE SCALE GENOMIC DNA]</scope>
    <source>
        <strain evidence="1 2">NL-1719</strain>
    </source>
</reference>
<organism evidence="1 2">
    <name type="scientific">Pluteus cervinus</name>
    <dbReference type="NCBI Taxonomy" id="181527"/>
    <lineage>
        <taxon>Eukaryota</taxon>
        <taxon>Fungi</taxon>
        <taxon>Dikarya</taxon>
        <taxon>Basidiomycota</taxon>
        <taxon>Agaricomycotina</taxon>
        <taxon>Agaricomycetes</taxon>
        <taxon>Agaricomycetidae</taxon>
        <taxon>Agaricales</taxon>
        <taxon>Pluteineae</taxon>
        <taxon>Pluteaceae</taxon>
        <taxon>Pluteus</taxon>
    </lineage>
</organism>
<gene>
    <name evidence="1" type="ORF">BDN72DRAFT_673695</name>
</gene>
<dbReference type="EMBL" id="ML208348">
    <property type="protein sequence ID" value="TFK68573.1"/>
    <property type="molecule type" value="Genomic_DNA"/>
</dbReference>
<evidence type="ECO:0000313" key="1">
    <source>
        <dbReference type="EMBL" id="TFK68573.1"/>
    </source>
</evidence>
<sequence length="392" mass="42408">MAGYSTPHNLFSTPDLQSQLTPTPQTFLYPYHSPSVADDLIKTAQALVHPKGKGIYATDETPEALEGVFMGSFGVGDPKAGVLLDEDEKKQRRVRWREAAYKAVSSEYISGVILYEETLLDFGLGPILSNKGIIIGVRANGELAPLPPKSTSEFIVQGLDDLLPKLQAARVSGARFSKWRVPIACTDITQGLPSQIALEVQAETLAQYASISQQAGLVPIVEPDVEFSEGATLERSAEVHEKAISLIYERCKAYGVLLEGTLIKPSFPQPGLKHPSRAHITSQEIAFATATVLSRSVPTAVPGVVFLSGGLQSTVATQWLGALNQLVATSLPTSPFSRLPPLSFSFGRALQGDALKHWVKGEDKEVQESFDKWSRACWLAAKGDLAELELIK</sequence>
<protein>
    <submittedName>
        <fullName evidence="1">Aldolase</fullName>
    </submittedName>
</protein>
<accession>A0ACD3ARJ5</accession>
<name>A0ACD3ARJ5_9AGAR</name>
<evidence type="ECO:0000313" key="2">
    <source>
        <dbReference type="Proteomes" id="UP000308600"/>
    </source>
</evidence>
<keyword evidence="2" id="KW-1185">Reference proteome</keyword>